<evidence type="ECO:0000256" key="1">
    <source>
        <dbReference type="SAM" id="Phobius"/>
    </source>
</evidence>
<name>A0AAJ4XCJ5_9SPHI</name>
<keyword evidence="1" id="KW-0812">Transmembrane</keyword>
<keyword evidence="1" id="KW-1133">Transmembrane helix</keyword>
<dbReference type="RefSeq" id="WP_093097495.1">
    <property type="nucleotide sequence ID" value="NZ_FNGK01000001.1"/>
</dbReference>
<dbReference type="KEGG" id="smiz:4412673_02603"/>
<dbReference type="EMBL" id="LT906468">
    <property type="protein sequence ID" value="SNV52060.1"/>
    <property type="molecule type" value="Genomic_DNA"/>
</dbReference>
<evidence type="ECO:0008006" key="4">
    <source>
        <dbReference type="Google" id="ProtNLM"/>
    </source>
</evidence>
<gene>
    <name evidence="2" type="ORF">SAMEA4412673_02603</name>
</gene>
<keyword evidence="1" id="KW-0472">Membrane</keyword>
<feature type="transmembrane region" description="Helical" evidence="1">
    <location>
        <begin position="145"/>
        <end position="165"/>
    </location>
</feature>
<reference evidence="2 3" key="1">
    <citation type="submission" date="2017-06" db="EMBL/GenBank/DDBJ databases">
        <authorList>
            <consortium name="Pathogen Informatics"/>
        </authorList>
    </citation>
    <scope>NUCLEOTIDE SEQUENCE [LARGE SCALE GENOMIC DNA]</scope>
    <source>
        <strain evidence="2 3">NCTC12149</strain>
    </source>
</reference>
<dbReference type="AlphaFoldDB" id="A0AAJ4XCJ5"/>
<organism evidence="2 3">
    <name type="scientific">Sphingobacterium mizutaii</name>
    <dbReference type="NCBI Taxonomy" id="1010"/>
    <lineage>
        <taxon>Bacteria</taxon>
        <taxon>Pseudomonadati</taxon>
        <taxon>Bacteroidota</taxon>
        <taxon>Sphingobacteriia</taxon>
        <taxon>Sphingobacteriales</taxon>
        <taxon>Sphingobacteriaceae</taxon>
        <taxon>Sphingobacterium</taxon>
    </lineage>
</organism>
<dbReference type="PROSITE" id="PS51257">
    <property type="entry name" value="PROKAR_LIPOPROTEIN"/>
    <property type="match status" value="1"/>
</dbReference>
<sequence>MKRLIILVIVCTLISGCGLFKNNSKNLLIAKSAVELEQRKSTELDFRGKSNVLDINTSVKSIDKLKRTNIKADKVNFNSDGSFNAEGDVQLDIEESEKLRQLDSAFKKLQSDISYYLTSSEELKTEKTDYKKDLAKISEPSGKGVFSGMIAFLGIILFFMIYFGIYPNNKN</sequence>
<dbReference type="Proteomes" id="UP000215355">
    <property type="component" value="Chromosome 1"/>
</dbReference>
<evidence type="ECO:0000313" key="3">
    <source>
        <dbReference type="Proteomes" id="UP000215355"/>
    </source>
</evidence>
<accession>A0AAJ4XCJ5</accession>
<evidence type="ECO:0000313" key="2">
    <source>
        <dbReference type="EMBL" id="SNV52060.1"/>
    </source>
</evidence>
<protein>
    <recommendedName>
        <fullName evidence="4">Lipoprotein</fullName>
    </recommendedName>
</protein>
<proteinExistence type="predicted"/>